<name>A0A4R3QMG5_9HYPH</name>
<comment type="caution">
    <text evidence="1">The sequence shown here is derived from an EMBL/GenBank/DDBJ whole genome shotgun (WGS) entry which is preliminary data.</text>
</comment>
<protein>
    <submittedName>
        <fullName evidence="1">Uncharacterized protein</fullName>
    </submittedName>
</protein>
<reference evidence="1 2" key="1">
    <citation type="submission" date="2019-03" db="EMBL/GenBank/DDBJ databases">
        <title>Genomic Encyclopedia of Type Strains, Phase IV (KMG-V): Genome sequencing to study the core and pangenomes of soil and plant-associated prokaryotes.</title>
        <authorList>
            <person name="Whitman W."/>
        </authorList>
    </citation>
    <scope>NUCLEOTIDE SEQUENCE [LARGE SCALE GENOMIC DNA]</scope>
    <source>
        <strain evidence="1 2">Gr42</strain>
    </source>
</reference>
<proteinExistence type="predicted"/>
<evidence type="ECO:0000313" key="2">
    <source>
        <dbReference type="Proteomes" id="UP000295547"/>
    </source>
</evidence>
<dbReference type="RefSeq" id="WP_132661302.1">
    <property type="nucleotide sequence ID" value="NZ_SMBJ01000008.1"/>
</dbReference>
<organism evidence="1 2">
    <name type="scientific">Rhizobium azibense</name>
    <dbReference type="NCBI Taxonomy" id="1136135"/>
    <lineage>
        <taxon>Bacteria</taxon>
        <taxon>Pseudomonadati</taxon>
        <taxon>Pseudomonadota</taxon>
        <taxon>Alphaproteobacteria</taxon>
        <taxon>Hyphomicrobiales</taxon>
        <taxon>Rhizobiaceae</taxon>
        <taxon>Rhizobium/Agrobacterium group</taxon>
        <taxon>Rhizobium</taxon>
    </lineage>
</organism>
<accession>A0A4R3QMG5</accession>
<dbReference type="EMBL" id="SMBJ01000008">
    <property type="protein sequence ID" value="TCU23218.1"/>
    <property type="molecule type" value="Genomic_DNA"/>
</dbReference>
<gene>
    <name evidence="1" type="ORF">EV130_108367</name>
</gene>
<evidence type="ECO:0000313" key="1">
    <source>
        <dbReference type="EMBL" id="TCU23218.1"/>
    </source>
</evidence>
<dbReference type="AlphaFoldDB" id="A0A4R3QMG5"/>
<sequence length="111" mass="11965">MDAGTVHLSFNAGSSRVMIFDAGTGASRPIGKGTIDFEDSALVLRHSLGDDSFERPFSGDGGERLAEVMKGTPDHLLARLPSPFFASASPARSAARRWRSAAWTRAFFAHR</sequence>
<keyword evidence="2" id="KW-1185">Reference proteome</keyword>
<dbReference type="Proteomes" id="UP000295547">
    <property type="component" value="Unassembled WGS sequence"/>
</dbReference>